<evidence type="ECO:0008006" key="2">
    <source>
        <dbReference type="Google" id="ProtNLM"/>
    </source>
</evidence>
<reference evidence="1" key="1">
    <citation type="submission" date="2018-05" db="EMBL/GenBank/DDBJ databases">
        <authorList>
            <person name="Lanie J.A."/>
            <person name="Ng W.-L."/>
            <person name="Kazmierczak K.M."/>
            <person name="Andrzejewski T.M."/>
            <person name="Davidsen T.M."/>
            <person name="Wayne K.J."/>
            <person name="Tettelin H."/>
            <person name="Glass J.I."/>
            <person name="Rusch D."/>
            <person name="Podicherti R."/>
            <person name="Tsui H.-C.T."/>
            <person name="Winkler M.E."/>
        </authorList>
    </citation>
    <scope>NUCLEOTIDE SEQUENCE</scope>
</reference>
<dbReference type="SUPFAM" id="SSF54211">
    <property type="entry name" value="Ribosomal protein S5 domain 2-like"/>
    <property type="match status" value="1"/>
</dbReference>
<accession>A0A382DYN6</accession>
<dbReference type="AlphaFoldDB" id="A0A382DYN6"/>
<dbReference type="InterPro" id="IPR020568">
    <property type="entry name" value="Ribosomal_Su5_D2-typ_SF"/>
</dbReference>
<evidence type="ECO:0000313" key="1">
    <source>
        <dbReference type="EMBL" id="SVB43626.1"/>
    </source>
</evidence>
<gene>
    <name evidence="1" type="ORF">METZ01_LOCUS196480</name>
</gene>
<feature type="non-terminal residue" evidence="1">
    <location>
        <position position="67"/>
    </location>
</feature>
<sequence length="67" mass="7149">MFGKAIACVPASTTNLGPGFDALGLALKLYSTIELEEIDSGVEIVVHGVDQDKIPMIFIHDVNGFMV</sequence>
<organism evidence="1">
    <name type="scientific">marine metagenome</name>
    <dbReference type="NCBI Taxonomy" id="408172"/>
    <lineage>
        <taxon>unclassified sequences</taxon>
        <taxon>metagenomes</taxon>
        <taxon>ecological metagenomes</taxon>
    </lineage>
</organism>
<proteinExistence type="predicted"/>
<dbReference type="InterPro" id="IPR014721">
    <property type="entry name" value="Ribsml_uS5_D2-typ_fold_subgr"/>
</dbReference>
<dbReference type="EMBL" id="UINC01041822">
    <property type="protein sequence ID" value="SVB43626.1"/>
    <property type="molecule type" value="Genomic_DNA"/>
</dbReference>
<name>A0A382DYN6_9ZZZZ</name>
<protein>
    <recommendedName>
        <fullName evidence="2">Homoserine kinase</fullName>
    </recommendedName>
</protein>
<dbReference type="Gene3D" id="3.30.230.10">
    <property type="match status" value="1"/>
</dbReference>